<dbReference type="Pfam" id="PF13639">
    <property type="entry name" value="zf-RING_2"/>
    <property type="match status" value="1"/>
</dbReference>
<keyword evidence="4" id="KW-0808">Transferase</keyword>
<evidence type="ECO:0000313" key="12">
    <source>
        <dbReference type="EMBL" id="KPI97087.1"/>
    </source>
</evidence>
<feature type="domain" description="RING-type" evidence="11">
    <location>
        <begin position="193"/>
        <end position="234"/>
    </location>
</feature>
<keyword evidence="7" id="KW-0833">Ubl conjugation pathway</keyword>
<dbReference type="InterPro" id="IPR013083">
    <property type="entry name" value="Znf_RING/FYVE/PHD"/>
</dbReference>
<dbReference type="InterPro" id="IPR039525">
    <property type="entry name" value="RNF126-like_zinc-ribbon"/>
</dbReference>
<organism evidence="12 13">
    <name type="scientific">Papilio xuthus</name>
    <name type="common">Asian swallowtail butterfly</name>
    <dbReference type="NCBI Taxonomy" id="66420"/>
    <lineage>
        <taxon>Eukaryota</taxon>
        <taxon>Metazoa</taxon>
        <taxon>Ecdysozoa</taxon>
        <taxon>Arthropoda</taxon>
        <taxon>Hexapoda</taxon>
        <taxon>Insecta</taxon>
        <taxon>Pterygota</taxon>
        <taxon>Neoptera</taxon>
        <taxon>Endopterygota</taxon>
        <taxon>Lepidoptera</taxon>
        <taxon>Glossata</taxon>
        <taxon>Ditrysia</taxon>
        <taxon>Papilionoidea</taxon>
        <taxon>Papilionidae</taxon>
        <taxon>Papilioninae</taxon>
        <taxon>Papilio</taxon>
    </lineage>
</organism>
<evidence type="ECO:0000313" key="13">
    <source>
        <dbReference type="Proteomes" id="UP000053268"/>
    </source>
</evidence>
<dbReference type="Gene3D" id="3.30.40.10">
    <property type="entry name" value="Zinc/RING finger domain, C3HC4 (zinc finger)"/>
    <property type="match status" value="1"/>
</dbReference>
<evidence type="ECO:0000256" key="8">
    <source>
        <dbReference type="ARBA" id="ARBA00022833"/>
    </source>
</evidence>
<evidence type="ECO:0000256" key="1">
    <source>
        <dbReference type="ARBA" id="ARBA00000900"/>
    </source>
</evidence>
<dbReference type="GO" id="GO:0000209">
    <property type="term" value="P:protein polyubiquitination"/>
    <property type="evidence" value="ECO:0007669"/>
    <property type="project" value="UniProtKB-ARBA"/>
</dbReference>
<keyword evidence="13" id="KW-1185">Reference proteome</keyword>
<evidence type="ECO:0000256" key="9">
    <source>
        <dbReference type="PROSITE-ProRule" id="PRU00175"/>
    </source>
</evidence>
<dbReference type="Proteomes" id="UP000053268">
    <property type="component" value="Unassembled WGS sequence"/>
</dbReference>
<protein>
    <recommendedName>
        <fullName evidence="3">RING-type E3 ubiquitin transferase</fullName>
        <ecNumber evidence="3">2.3.2.27</ecNumber>
    </recommendedName>
</protein>
<evidence type="ECO:0000256" key="3">
    <source>
        <dbReference type="ARBA" id="ARBA00012483"/>
    </source>
</evidence>
<dbReference type="STRING" id="66420.A0A194PUU1"/>
<dbReference type="PANTHER" id="PTHR45931">
    <property type="entry name" value="SI:CH211-59O9.10"/>
    <property type="match status" value="1"/>
</dbReference>
<name>A0A194PUU1_PAPXU</name>
<keyword evidence="5" id="KW-0479">Metal-binding</keyword>
<proteinExistence type="predicted"/>
<sequence length="371" mass="40146">MADADVERRNVPRFFCHRCNVEFNQVLQNYSCPFCNGGFVEQLEGSTEAQDQSGDDFTDADMSNIGDMSGMEDIEVGSDQSRPGVTPIFNDMASFMAAAGLRTPVPGPEFVQELIMLLENGRPRTGVVTAGAPLVFVGAPGDYVLGGEGLDAVITQMLGQLDTSGPPPLPGDQLAALPTETITAEQAAENTTCSICWENFLEGESVSRLECLHMYHSTCIRPWLQLHATCPICRRSLLVQPPPGESNPQPTVTTRRHLYTPSKLCAPSTYIPNVDSNLVFNLNYGASLPRVILRRLTRRPQSTGPQTQTWDSLADSSSTSGSTSTTSSVTTGGVWAPQRSTSNSTGSNSTTSLNSSNDRGERQYNMDIDYD</sequence>
<keyword evidence="8" id="KW-0862">Zinc</keyword>
<dbReference type="GO" id="GO:0005634">
    <property type="term" value="C:nucleus"/>
    <property type="evidence" value="ECO:0007669"/>
    <property type="project" value="TreeGrafter"/>
</dbReference>
<dbReference type="SUPFAM" id="SSF57850">
    <property type="entry name" value="RING/U-box"/>
    <property type="match status" value="1"/>
</dbReference>
<evidence type="ECO:0000256" key="4">
    <source>
        <dbReference type="ARBA" id="ARBA00022679"/>
    </source>
</evidence>
<dbReference type="Pfam" id="PF14369">
    <property type="entry name" value="Zn_ribbon_19"/>
    <property type="match status" value="1"/>
</dbReference>
<dbReference type="GO" id="GO:0006511">
    <property type="term" value="P:ubiquitin-dependent protein catabolic process"/>
    <property type="evidence" value="ECO:0007669"/>
    <property type="project" value="TreeGrafter"/>
</dbReference>
<reference evidence="12 13" key="1">
    <citation type="journal article" date="2015" name="Nat. Commun.">
        <title>Outbred genome sequencing and CRISPR/Cas9 gene editing in butterflies.</title>
        <authorList>
            <person name="Li X."/>
            <person name="Fan D."/>
            <person name="Zhang W."/>
            <person name="Liu G."/>
            <person name="Zhang L."/>
            <person name="Zhao L."/>
            <person name="Fang X."/>
            <person name="Chen L."/>
            <person name="Dong Y."/>
            <person name="Chen Y."/>
            <person name="Ding Y."/>
            <person name="Zhao R."/>
            <person name="Feng M."/>
            <person name="Zhu Y."/>
            <person name="Feng Y."/>
            <person name="Jiang X."/>
            <person name="Zhu D."/>
            <person name="Xiang H."/>
            <person name="Feng X."/>
            <person name="Li S."/>
            <person name="Wang J."/>
            <person name="Zhang G."/>
            <person name="Kronforst M.R."/>
            <person name="Wang W."/>
        </authorList>
    </citation>
    <scope>NUCLEOTIDE SEQUENCE [LARGE SCALE GENOMIC DNA]</scope>
    <source>
        <strain evidence="12">Ya'a_city_454_Px</strain>
        <tissue evidence="12">Whole body</tissue>
    </source>
</reference>
<evidence type="ECO:0000256" key="2">
    <source>
        <dbReference type="ARBA" id="ARBA00004906"/>
    </source>
</evidence>
<dbReference type="GO" id="GO:0061630">
    <property type="term" value="F:ubiquitin protein ligase activity"/>
    <property type="evidence" value="ECO:0007669"/>
    <property type="project" value="UniProtKB-EC"/>
</dbReference>
<dbReference type="FunFam" id="3.30.40.10:FF:000069">
    <property type="entry name" value="E3 ubiquitin-protein ligase RNF115"/>
    <property type="match status" value="1"/>
</dbReference>
<gene>
    <name evidence="12" type="ORF">RR46_05704</name>
</gene>
<dbReference type="PROSITE" id="PS50089">
    <property type="entry name" value="ZF_RING_2"/>
    <property type="match status" value="1"/>
</dbReference>
<comment type="catalytic activity">
    <reaction evidence="1">
        <text>S-ubiquitinyl-[E2 ubiquitin-conjugating enzyme]-L-cysteine + [acceptor protein]-L-lysine = [E2 ubiquitin-conjugating enzyme]-L-cysteine + N(6)-ubiquitinyl-[acceptor protein]-L-lysine.</text>
        <dbReference type="EC" id="2.3.2.27"/>
    </reaction>
</comment>
<dbReference type="GO" id="GO:0008270">
    <property type="term" value="F:zinc ion binding"/>
    <property type="evidence" value="ECO:0007669"/>
    <property type="project" value="UniProtKB-KW"/>
</dbReference>
<keyword evidence="6 9" id="KW-0863">Zinc-finger</keyword>
<dbReference type="SMART" id="SM00184">
    <property type="entry name" value="RING"/>
    <property type="match status" value="1"/>
</dbReference>
<dbReference type="EC" id="2.3.2.27" evidence="3"/>
<dbReference type="CDD" id="cd16454">
    <property type="entry name" value="RING-H2_PA-TM-RING"/>
    <property type="match status" value="1"/>
</dbReference>
<dbReference type="PANTHER" id="PTHR45931:SF3">
    <property type="entry name" value="RING ZINC FINGER-CONTAINING PROTEIN"/>
    <property type="match status" value="1"/>
</dbReference>
<evidence type="ECO:0000256" key="7">
    <source>
        <dbReference type="ARBA" id="ARBA00022786"/>
    </source>
</evidence>
<accession>A0A194PUU1</accession>
<dbReference type="InterPro" id="IPR001841">
    <property type="entry name" value="Znf_RING"/>
</dbReference>
<dbReference type="InterPro" id="IPR051834">
    <property type="entry name" value="RING_finger_E3_ligase"/>
</dbReference>
<comment type="pathway">
    <text evidence="2">Protein modification; protein ubiquitination.</text>
</comment>
<dbReference type="AlphaFoldDB" id="A0A194PUU1"/>
<evidence type="ECO:0000256" key="5">
    <source>
        <dbReference type="ARBA" id="ARBA00022723"/>
    </source>
</evidence>
<evidence type="ECO:0000256" key="6">
    <source>
        <dbReference type="ARBA" id="ARBA00022771"/>
    </source>
</evidence>
<feature type="compositionally biased region" description="Polar residues" evidence="10">
    <location>
        <begin position="299"/>
        <end position="315"/>
    </location>
</feature>
<dbReference type="EMBL" id="KQ459591">
    <property type="protein sequence ID" value="KPI97087.1"/>
    <property type="molecule type" value="Genomic_DNA"/>
</dbReference>
<evidence type="ECO:0000256" key="10">
    <source>
        <dbReference type="SAM" id="MobiDB-lite"/>
    </source>
</evidence>
<feature type="compositionally biased region" description="Low complexity" evidence="10">
    <location>
        <begin position="316"/>
        <end position="357"/>
    </location>
</feature>
<feature type="region of interest" description="Disordered" evidence="10">
    <location>
        <begin position="297"/>
        <end position="371"/>
    </location>
</feature>
<evidence type="ECO:0000259" key="11">
    <source>
        <dbReference type="PROSITE" id="PS50089"/>
    </source>
</evidence>